<keyword evidence="4" id="KW-0285">Flavoprotein</keyword>
<dbReference type="InterPro" id="IPR036188">
    <property type="entry name" value="FAD/NAD-bd_sf"/>
</dbReference>
<evidence type="ECO:0000256" key="14">
    <source>
        <dbReference type="ARBA" id="ARBA00049744"/>
    </source>
</evidence>
<evidence type="ECO:0000313" key="18">
    <source>
        <dbReference type="EMBL" id="AZQ36855.1"/>
    </source>
</evidence>
<dbReference type="Proteomes" id="UP000280298">
    <property type="component" value="Chromosome"/>
</dbReference>
<evidence type="ECO:0000256" key="12">
    <source>
        <dbReference type="ARBA" id="ARBA00049645"/>
    </source>
</evidence>
<gene>
    <name evidence="18" type="ORF">EJ357_28205</name>
</gene>
<dbReference type="EC" id="1.1.3.6" evidence="13"/>
<evidence type="ECO:0000256" key="15">
    <source>
        <dbReference type="ARBA" id="ARBA00049778"/>
    </source>
</evidence>
<dbReference type="OrthoDB" id="517968at2"/>
<dbReference type="SUPFAM" id="SSF51905">
    <property type="entry name" value="FAD/NAD(P)-binding domain"/>
    <property type="match status" value="1"/>
</dbReference>
<dbReference type="AlphaFoldDB" id="A0A3S9MCE7"/>
<evidence type="ECO:0000259" key="17">
    <source>
        <dbReference type="Pfam" id="PF05199"/>
    </source>
</evidence>
<comment type="cofactor">
    <cofactor evidence="1">
        <name>FAD</name>
        <dbReference type="ChEBI" id="CHEBI:57692"/>
    </cofactor>
</comment>
<evidence type="ECO:0000256" key="9">
    <source>
        <dbReference type="ARBA" id="ARBA00023221"/>
    </source>
</evidence>
<evidence type="ECO:0000256" key="7">
    <source>
        <dbReference type="ARBA" id="ARBA00023098"/>
    </source>
</evidence>
<evidence type="ECO:0000256" key="6">
    <source>
        <dbReference type="ARBA" id="ARBA00023002"/>
    </source>
</evidence>
<keyword evidence="5" id="KW-0274">FAD</keyword>
<protein>
    <recommendedName>
        <fullName evidence="14">Cholesterol oxidase</fullName>
        <ecNumber evidence="13">1.1.3.6</ecNumber>
        <ecNumber evidence="11">5.3.3.1</ecNumber>
    </recommendedName>
    <alternativeName>
        <fullName evidence="15">Cholesterol isomerase</fullName>
    </alternativeName>
</protein>
<keyword evidence="6" id="KW-0560">Oxidoreductase</keyword>
<dbReference type="EC" id="5.3.3.1" evidence="11"/>
<feature type="domain" description="Glucose-methanol-choline oxidoreductase C-terminal" evidence="17">
    <location>
        <begin position="495"/>
        <end position="549"/>
    </location>
</feature>
<keyword evidence="8" id="KW-1207">Sterol metabolism</keyword>
<evidence type="ECO:0000313" key="19">
    <source>
        <dbReference type="Proteomes" id="UP000280298"/>
    </source>
</evidence>
<dbReference type="PANTHER" id="PTHR47470:SF1">
    <property type="entry name" value="FAD-DEPENDENT OXIDOREDUCTASE 2 FAD BINDING DOMAIN-CONTAINING PROTEIN"/>
    <property type="match status" value="1"/>
</dbReference>
<dbReference type="RefSeq" id="WP_126394336.1">
    <property type="nucleotide sequence ID" value="NZ_CP034539.1"/>
</dbReference>
<evidence type="ECO:0000256" key="8">
    <source>
        <dbReference type="ARBA" id="ARBA00023166"/>
    </source>
</evidence>
<dbReference type="EMBL" id="CP034539">
    <property type="protein sequence ID" value="AZQ36855.1"/>
    <property type="molecule type" value="Genomic_DNA"/>
</dbReference>
<feature type="domain" description="Glucose-methanol-choline oxidoreductase N-terminal" evidence="16">
    <location>
        <begin position="209"/>
        <end position="303"/>
    </location>
</feature>
<dbReference type="Pfam" id="PF05199">
    <property type="entry name" value="GMC_oxred_C"/>
    <property type="match status" value="1"/>
</dbReference>
<dbReference type="GO" id="GO:0008203">
    <property type="term" value="P:cholesterol metabolic process"/>
    <property type="evidence" value="ECO:0007669"/>
    <property type="project" value="UniProtKB-KW"/>
</dbReference>
<dbReference type="Gene3D" id="3.50.50.60">
    <property type="entry name" value="FAD/NAD(P)-binding domain"/>
    <property type="match status" value="3"/>
</dbReference>
<dbReference type="PANTHER" id="PTHR47470">
    <property type="entry name" value="CHOLESTEROL OXIDASE"/>
    <property type="match status" value="1"/>
</dbReference>
<accession>A0A3S9MCE7</accession>
<organism evidence="18 19">
    <name type="scientific">Streptomyces cyaneochromogenes</name>
    <dbReference type="NCBI Taxonomy" id="2496836"/>
    <lineage>
        <taxon>Bacteria</taxon>
        <taxon>Bacillati</taxon>
        <taxon>Actinomycetota</taxon>
        <taxon>Actinomycetes</taxon>
        <taxon>Kitasatosporales</taxon>
        <taxon>Streptomycetaceae</taxon>
        <taxon>Streptomyces</taxon>
    </lineage>
</organism>
<dbReference type="GO" id="GO:0050660">
    <property type="term" value="F:flavin adenine dinucleotide binding"/>
    <property type="evidence" value="ECO:0007669"/>
    <property type="project" value="InterPro"/>
</dbReference>
<keyword evidence="10" id="KW-0413">Isomerase</keyword>
<dbReference type="InterPro" id="IPR000172">
    <property type="entry name" value="GMC_OxRdtase_N"/>
</dbReference>
<keyword evidence="19" id="KW-1185">Reference proteome</keyword>
<evidence type="ECO:0000256" key="10">
    <source>
        <dbReference type="ARBA" id="ARBA00023235"/>
    </source>
</evidence>
<evidence type="ECO:0000256" key="11">
    <source>
        <dbReference type="ARBA" id="ARBA00038856"/>
    </source>
</evidence>
<dbReference type="GO" id="GO:0004769">
    <property type="term" value="F:steroid Delta-isomerase activity"/>
    <property type="evidence" value="ECO:0007669"/>
    <property type="project" value="UniProtKB-EC"/>
</dbReference>
<evidence type="ECO:0000256" key="2">
    <source>
        <dbReference type="ARBA" id="ARBA00010790"/>
    </source>
</evidence>
<dbReference type="GO" id="GO:0016995">
    <property type="term" value="F:cholesterol oxidase activity"/>
    <property type="evidence" value="ECO:0007669"/>
    <property type="project" value="UniProtKB-EC"/>
</dbReference>
<dbReference type="KEGG" id="scya:EJ357_28205"/>
<name>A0A3S9MCE7_9ACTN</name>
<evidence type="ECO:0000259" key="16">
    <source>
        <dbReference type="Pfam" id="PF00732"/>
    </source>
</evidence>
<dbReference type="Pfam" id="PF00732">
    <property type="entry name" value="GMC_oxred_N"/>
    <property type="match status" value="1"/>
</dbReference>
<dbReference type="Pfam" id="PF13450">
    <property type="entry name" value="NAD_binding_8"/>
    <property type="match status" value="1"/>
</dbReference>
<sequence>MSQENSAQKQDDGSGYDYDVIVVGSGFGGSVTALRLTEKGYRVGVLEAGRRWTRDSLPRNSWDLKNYLWAPKLGMYGIQRIHLLGNVMVLAGAGVGGGSLNYANTLYVPPKAFFDDPQWRDITDWQDELKPYYDQAQRMLGVRLNPTMTPSDVHLKAAAQRMGVGDTFHMAPVGVFYGDGKDAEGESRAKPGQEVADPYFGGAGPARKACTECGECMTGCRHGAKNTLNENYLYLAEKAGAVVHPMTTVVSITDDSQGGYAVATLPTDRKGRAARAKGEGRLFKARRVVVAAGTYGTQTLLHRMKAGGQLPYLSPKLGELTRTNSEALVGAQTVNRRYRKATGEAKVDFTRGVAITSSIHPDENTHIEPVRYGKGSNSMGGLSILQVPYAEGSSRVAAWLANAAKHPLLVLRSLSNRRWSERTIIGLVMQSLDNSLTTYLKPDGVGKGLLTARQGHGAPNPKQIKAASEAASAIAADINGFAGSNIGELMGTPLTAHFLGGCPIGDSPETGVIDPYHRLYGHPGISVVDGAAVSANLGVNPSLTITAQAERAMSYWPNKGEADPRPAQGAAYERLKAVEPQSPAVPAEAFGALRLPFLGMPAVPPKK</sequence>
<keyword evidence="7" id="KW-0443">Lipid metabolism</keyword>
<keyword evidence="9" id="KW-0753">Steroid metabolism</keyword>
<evidence type="ECO:0000256" key="5">
    <source>
        <dbReference type="ARBA" id="ARBA00022827"/>
    </source>
</evidence>
<comment type="pathway">
    <text evidence="12">Steroid metabolism; cholesterol degradation.</text>
</comment>
<dbReference type="InterPro" id="IPR007867">
    <property type="entry name" value="GMC_OxRtase_C"/>
</dbReference>
<evidence type="ECO:0000256" key="3">
    <source>
        <dbReference type="ARBA" id="ARBA00022548"/>
    </source>
</evidence>
<reference evidence="18 19" key="1">
    <citation type="journal article" date="2019" name="Int. J. Syst. Evol. Microbiol.">
        <title>Streptomyces cyaneochromogenes sp. nov., a blue pigment-producing actinomycete from manganese-contaminated soil.</title>
        <authorList>
            <person name="Tang X."/>
            <person name="Zhao J."/>
            <person name="Li K."/>
            <person name="Chen Z."/>
            <person name="Sun Y."/>
            <person name="Gao J."/>
        </authorList>
    </citation>
    <scope>NUCLEOTIDE SEQUENCE [LARGE SCALE GENOMIC DNA]</scope>
    <source>
        <strain evidence="18 19">MK-45</strain>
    </source>
</reference>
<evidence type="ECO:0000256" key="1">
    <source>
        <dbReference type="ARBA" id="ARBA00001974"/>
    </source>
</evidence>
<proteinExistence type="inferred from homology"/>
<comment type="similarity">
    <text evidence="2">Belongs to the GMC oxidoreductase family.</text>
</comment>
<evidence type="ECO:0000256" key="4">
    <source>
        <dbReference type="ARBA" id="ARBA00022630"/>
    </source>
</evidence>
<evidence type="ECO:0000256" key="13">
    <source>
        <dbReference type="ARBA" id="ARBA00049723"/>
    </source>
</evidence>
<dbReference type="InterPro" id="IPR052542">
    <property type="entry name" value="Cholesterol_Oxidase"/>
</dbReference>
<keyword evidence="3" id="KW-0153">Cholesterol metabolism</keyword>